<sequence>CARRRSRGQAFVFLQRAARRRTTSAGTGAGQRSPSSFSPRRRATPDGTGAGQRSPSSFSPRRRATREQTKSRFQDEERRQMEQERSESHRISRQDEERRQMEQERNTESHRISRQDEERRQMEQERNTESHRISRQDEERRQLEQERDREARRLSRQDEERRQLEQERDREARRLSRQDQDRRLLEQDQNSKARNLSRQNTDWKTVCDNFMNAVTEGPTFPCDCCGGLWFSRSIKTIAKEQLQNNTAEYLDQLDFPSLLTDTFTLCGTCHNAIKKSTVPRLCLNNGLKFPTIPSEVSSLTRLEARLVSARHVFQSIWTVYGIHGQYRTKGRVVNVPVSVDTTVSSLPRLPNENDVIHLRLARQMHVQHNYAAGNIRPQLVWDAAHRLSSSPLYEEYGIGLCSSWMDDVNDLSMAFELEDKEILDNFFYFENQEENDKEPTVWPEDEINDCNPGGIETLISGEEGLRMAPAEGYRPVSVLTDRDSPFLAFPQLFGGERLAAMHIVTKKELSKSELYKSILRRRDRRAAESTEFILFAAKVLEINRITSNHSVCLRKRKRDGEQVVTAQLACNKEYVDGMLQDDNAFRVLQGVRNSSHHWHQEGLRVRAMVRQFGLPHIFLTISAAEIKWLELIVILKKVLDYETINEEQAQEISDQHKATLIQRDPITCARYFDNRFHALLKIFKSPQGPFGDRQILHYFYRVEFQHRGSPHVHMIIWLSDAPTYIPQDEDNNETVCKFIDEIITCSTDYDVEDPIHQLLPLNIHRHTHTCRKKCNRGVKCRFGIPFFPMDKTRILSPITPSDEEAGILKSECRRIREFLESNRLMSLTTFEEFLREMKMSLEGYLKIIRASLSKDKVFIARRPCEAFINNYSSKILKLNRANMDIQYVLDGYACCCYIIDYINKSDKGMSDIMKKILEETRSGNVCLAKRLRSLGAAFHQNSELSAQEAAYNVLSIPMSKASEQCIFIPTGPPEERSRMLLSEARLRALAESDPSSTNIHVAGLLEHYEQRPRQMEDTTLSQFAAWYDFSKSKRCININEVLDGDQPRENDPVNSNPYLKLMDNSGFIKRRTFPKVIRFRKFNVIQDELHYFREMVMLYLPWRDEKNDLINCEETFRANIELINQSRKEFNAFDDEVLETEMRNAGEGHEQRVDNQDYDRHRPNHDEFQRYVLQDSGGQAEDFGEYEPAPYVERFTAPGRASDKDFLELISSLNDEQRDFVTDVVFHFKYSPKEPIYYYLKGGAGVGKSHVINSLYQALTRFFHSRVGVNPDKTSVLLTASSGKAAFNIQGKTLHTAFQLPVNCQTAHELSASVANSMSSALSDLKLVIIDEISMVGEQLLRMVDKRLKDIFNKDKIFGGISVIAVGDFYQLPPVHATSLTSCKSADPFVEVLQVPLWHNFKVHELTKIMRQKDDVDFAVALNNMAKGTMTVADVTLMKSRTFAEVPPEATALRPVHLFWRNEDVAAYNMTALQSISGDSAISLSSDSVIGEGTTTGRRAILETVLRPTVKLSDTMGLAKELHLKVGARYIITSNVDCSDGLVNGAMGTLQKIDRGINPNNPSLTKPLRLWLEFESLKSGQSLREKHHALIINRKIPSTWTPIEPVSLSIKRKKNSNLQVIRKQFPIIPAEAMTIHKSQGSTYDNVVVHLHSGMTTPLLYVACSRSTKASGLFLIGKFKKTTPKPINHPLTMEMLRHSEVTISPKFLHLRIESEHIQVMFHNVQSFHKHWPIYASDSVYTNSDIILMAETWTVKEDVQTIKNHNLISSVDSQDKRAPIGARCYVHERLNASIKSSYSNLMSNDKGSVSVAGLTLGDILILSVYRSPKSMLSTLHHSLIKAVESHPNITRVLIGGDFNCNLLIDEENEIIEIMEDMRLKLVSPLLPTTRNGTKLDAFYSNFEVKISELYVAFTSIHEPLFVRFKL</sequence>
<dbReference type="InterPro" id="IPR051055">
    <property type="entry name" value="PIF1_helicase"/>
</dbReference>
<keyword evidence="1" id="KW-0234">DNA repair</keyword>
<feature type="compositionally biased region" description="Basic and acidic residues" evidence="2">
    <location>
        <begin position="65"/>
        <end position="191"/>
    </location>
</feature>
<dbReference type="InterPro" id="IPR036691">
    <property type="entry name" value="Endo/exonu/phosph_ase_sf"/>
</dbReference>
<dbReference type="InterPro" id="IPR025476">
    <property type="entry name" value="Helitron_helicase-like"/>
</dbReference>
<keyword evidence="1" id="KW-0547">Nucleotide-binding</keyword>
<dbReference type="Proteomes" id="UP000827092">
    <property type="component" value="Unassembled WGS sequence"/>
</dbReference>
<feature type="domain" description="UvrD-like helicase C-terminal" evidence="4">
    <location>
        <begin position="1630"/>
        <end position="1671"/>
    </location>
</feature>
<feature type="domain" description="Helitron helicase-like" evidence="5">
    <location>
        <begin position="516"/>
        <end position="716"/>
    </location>
</feature>
<gene>
    <name evidence="7" type="ORF">JTE90_014326</name>
</gene>
<dbReference type="SUPFAM" id="SSF52540">
    <property type="entry name" value="P-loop containing nucleoside triphosphate hydrolases"/>
    <property type="match status" value="2"/>
</dbReference>
<feature type="domain" description="DNA helicase Pif1-like DEAD-box helicase" evidence="3">
    <location>
        <begin position="1213"/>
        <end position="1425"/>
    </location>
</feature>
<comment type="similarity">
    <text evidence="1">Belongs to the helicase family.</text>
</comment>
<comment type="caution">
    <text evidence="7">The sequence shown here is derived from an EMBL/GenBank/DDBJ whole genome shotgun (WGS) entry which is preliminary data.</text>
</comment>
<keyword evidence="1" id="KW-0233">DNA recombination</keyword>
<dbReference type="InterPro" id="IPR027417">
    <property type="entry name" value="P-loop_NTPase"/>
</dbReference>
<dbReference type="GO" id="GO:0005524">
    <property type="term" value="F:ATP binding"/>
    <property type="evidence" value="ECO:0007669"/>
    <property type="project" value="UniProtKB-KW"/>
</dbReference>
<reference evidence="7 8" key="1">
    <citation type="journal article" date="2022" name="Nat. Ecol. Evol.">
        <title>A masculinizing supergene underlies an exaggerated male reproductive morph in a spider.</title>
        <authorList>
            <person name="Hendrickx F."/>
            <person name="De Corte Z."/>
            <person name="Sonet G."/>
            <person name="Van Belleghem S.M."/>
            <person name="Kostlbacher S."/>
            <person name="Vangestel C."/>
        </authorList>
    </citation>
    <scope>NUCLEOTIDE SEQUENCE [LARGE SCALE GENOMIC DNA]</scope>
    <source>
        <strain evidence="7">W744_W776</strain>
    </source>
</reference>
<dbReference type="InterPro" id="IPR027785">
    <property type="entry name" value="UvrD-like_helicase_C"/>
</dbReference>
<keyword evidence="1" id="KW-0227">DNA damage</keyword>
<dbReference type="Pfam" id="PF20209">
    <property type="entry name" value="DUF6570"/>
    <property type="match status" value="1"/>
</dbReference>
<protein>
    <recommendedName>
        <fullName evidence="1">ATP-dependent DNA helicase</fullName>
        <ecNumber evidence="1">5.6.2.3</ecNumber>
    </recommendedName>
</protein>
<dbReference type="PANTHER" id="PTHR47642:SF8">
    <property type="entry name" value="ATP-DEPENDENT DNA HELICASE"/>
    <property type="match status" value="1"/>
</dbReference>
<feature type="domain" description="DUF6570" evidence="6">
    <location>
        <begin position="276"/>
        <end position="395"/>
    </location>
</feature>
<accession>A0AAV6TFE5</accession>
<keyword evidence="1" id="KW-0347">Helicase</keyword>
<feature type="region of interest" description="Disordered" evidence="2">
    <location>
        <begin position="1"/>
        <end position="198"/>
    </location>
</feature>
<evidence type="ECO:0000313" key="7">
    <source>
        <dbReference type="EMBL" id="KAG8170514.1"/>
    </source>
</evidence>
<evidence type="ECO:0000259" key="3">
    <source>
        <dbReference type="Pfam" id="PF05970"/>
    </source>
</evidence>
<keyword evidence="1" id="KW-0378">Hydrolase</keyword>
<dbReference type="GO" id="GO:0043139">
    <property type="term" value="F:5'-3' DNA helicase activity"/>
    <property type="evidence" value="ECO:0007669"/>
    <property type="project" value="UniProtKB-EC"/>
</dbReference>
<dbReference type="Gene3D" id="3.40.50.300">
    <property type="entry name" value="P-loop containing nucleotide triphosphate hydrolases"/>
    <property type="match status" value="2"/>
</dbReference>
<dbReference type="GO" id="GO:0016787">
    <property type="term" value="F:hydrolase activity"/>
    <property type="evidence" value="ECO:0007669"/>
    <property type="project" value="UniProtKB-KW"/>
</dbReference>
<dbReference type="EMBL" id="JAFNEN010005312">
    <property type="protein sequence ID" value="KAG8170514.1"/>
    <property type="molecule type" value="Genomic_DNA"/>
</dbReference>
<name>A0AAV6TFE5_9ARAC</name>
<dbReference type="Gene3D" id="3.60.10.10">
    <property type="entry name" value="Endonuclease/exonuclease/phosphatase"/>
    <property type="match status" value="1"/>
</dbReference>
<dbReference type="EC" id="5.6.2.3" evidence="1"/>
<evidence type="ECO:0000259" key="5">
    <source>
        <dbReference type="Pfam" id="PF14214"/>
    </source>
</evidence>
<keyword evidence="1" id="KW-0067">ATP-binding</keyword>
<comment type="catalytic activity">
    <reaction evidence="1">
        <text>ATP + H2O = ADP + phosphate + H(+)</text>
        <dbReference type="Rhea" id="RHEA:13065"/>
        <dbReference type="ChEBI" id="CHEBI:15377"/>
        <dbReference type="ChEBI" id="CHEBI:15378"/>
        <dbReference type="ChEBI" id="CHEBI:30616"/>
        <dbReference type="ChEBI" id="CHEBI:43474"/>
        <dbReference type="ChEBI" id="CHEBI:456216"/>
        <dbReference type="EC" id="5.6.2.3"/>
    </reaction>
</comment>
<keyword evidence="8" id="KW-1185">Reference proteome</keyword>
<organism evidence="7 8">
    <name type="scientific">Oedothorax gibbosus</name>
    <dbReference type="NCBI Taxonomy" id="931172"/>
    <lineage>
        <taxon>Eukaryota</taxon>
        <taxon>Metazoa</taxon>
        <taxon>Ecdysozoa</taxon>
        <taxon>Arthropoda</taxon>
        <taxon>Chelicerata</taxon>
        <taxon>Arachnida</taxon>
        <taxon>Araneae</taxon>
        <taxon>Araneomorphae</taxon>
        <taxon>Entelegynae</taxon>
        <taxon>Araneoidea</taxon>
        <taxon>Linyphiidae</taxon>
        <taxon>Erigoninae</taxon>
        <taxon>Oedothorax</taxon>
    </lineage>
</organism>
<evidence type="ECO:0000256" key="2">
    <source>
        <dbReference type="SAM" id="MobiDB-lite"/>
    </source>
</evidence>
<proteinExistence type="inferred from homology"/>
<dbReference type="CDD" id="cd18809">
    <property type="entry name" value="SF1_C_RecD"/>
    <property type="match status" value="1"/>
</dbReference>
<evidence type="ECO:0000256" key="1">
    <source>
        <dbReference type="RuleBase" id="RU363044"/>
    </source>
</evidence>
<dbReference type="Pfam" id="PF14214">
    <property type="entry name" value="Helitron_like_N"/>
    <property type="match status" value="1"/>
</dbReference>
<feature type="compositionally biased region" description="Low complexity" evidence="2">
    <location>
        <begin position="23"/>
        <end position="38"/>
    </location>
</feature>
<dbReference type="GO" id="GO:0006310">
    <property type="term" value="P:DNA recombination"/>
    <property type="evidence" value="ECO:0007669"/>
    <property type="project" value="UniProtKB-KW"/>
</dbReference>
<dbReference type="SUPFAM" id="SSF56219">
    <property type="entry name" value="DNase I-like"/>
    <property type="match status" value="1"/>
</dbReference>
<dbReference type="Pfam" id="PF13538">
    <property type="entry name" value="UvrD_C_2"/>
    <property type="match status" value="1"/>
</dbReference>
<evidence type="ECO:0000259" key="6">
    <source>
        <dbReference type="Pfam" id="PF20209"/>
    </source>
</evidence>
<dbReference type="GO" id="GO:0006281">
    <property type="term" value="P:DNA repair"/>
    <property type="evidence" value="ECO:0007669"/>
    <property type="project" value="UniProtKB-KW"/>
</dbReference>
<dbReference type="InterPro" id="IPR010285">
    <property type="entry name" value="DNA_helicase_pif1-like_DEAD"/>
</dbReference>
<dbReference type="PANTHER" id="PTHR47642">
    <property type="entry name" value="ATP-DEPENDENT DNA HELICASE"/>
    <property type="match status" value="1"/>
</dbReference>
<dbReference type="InterPro" id="IPR046700">
    <property type="entry name" value="DUF6570"/>
</dbReference>
<comment type="cofactor">
    <cofactor evidence="1">
        <name>Mg(2+)</name>
        <dbReference type="ChEBI" id="CHEBI:18420"/>
    </cofactor>
</comment>
<evidence type="ECO:0000259" key="4">
    <source>
        <dbReference type="Pfam" id="PF13538"/>
    </source>
</evidence>
<evidence type="ECO:0000313" key="8">
    <source>
        <dbReference type="Proteomes" id="UP000827092"/>
    </source>
</evidence>
<feature type="non-terminal residue" evidence="7">
    <location>
        <position position="1"/>
    </location>
</feature>
<dbReference type="GO" id="GO:0000723">
    <property type="term" value="P:telomere maintenance"/>
    <property type="evidence" value="ECO:0007669"/>
    <property type="project" value="InterPro"/>
</dbReference>
<dbReference type="Pfam" id="PF05970">
    <property type="entry name" value="PIF1"/>
    <property type="match status" value="1"/>
</dbReference>